<evidence type="ECO:0000256" key="1">
    <source>
        <dbReference type="ARBA" id="ARBA00022729"/>
    </source>
</evidence>
<accession>A0ABT0PI41</accession>
<organism evidence="2 3">
    <name type="scientific">Parendozoicomonas callyspongiae</name>
    <dbReference type="NCBI Taxonomy" id="2942213"/>
    <lineage>
        <taxon>Bacteria</taxon>
        <taxon>Pseudomonadati</taxon>
        <taxon>Pseudomonadota</taxon>
        <taxon>Gammaproteobacteria</taxon>
        <taxon>Oceanospirillales</taxon>
        <taxon>Endozoicomonadaceae</taxon>
        <taxon>Parendozoicomonas</taxon>
    </lineage>
</organism>
<dbReference type="Pfam" id="PF03480">
    <property type="entry name" value="DctP"/>
    <property type="match status" value="1"/>
</dbReference>
<dbReference type="RefSeq" id="WP_249699642.1">
    <property type="nucleotide sequence ID" value="NZ_JAMFLX010000013.1"/>
</dbReference>
<comment type="caution">
    <text evidence="2">The sequence shown here is derived from an EMBL/GenBank/DDBJ whole genome shotgun (WGS) entry which is preliminary data.</text>
</comment>
<dbReference type="PANTHER" id="PTHR33376:SF2">
    <property type="entry name" value="DICARBOXYLATE-BINDING PERIPLASMIC PROTEIN"/>
    <property type="match status" value="1"/>
</dbReference>
<dbReference type="PANTHER" id="PTHR33376">
    <property type="match status" value="1"/>
</dbReference>
<evidence type="ECO:0000313" key="3">
    <source>
        <dbReference type="Proteomes" id="UP001203338"/>
    </source>
</evidence>
<keyword evidence="3" id="KW-1185">Reference proteome</keyword>
<dbReference type="Gene3D" id="3.40.190.170">
    <property type="entry name" value="Bacterial extracellular solute-binding protein, family 7"/>
    <property type="match status" value="1"/>
</dbReference>
<name>A0ABT0PI41_9GAMM</name>
<dbReference type="EMBL" id="JAMFLX010000013">
    <property type="protein sequence ID" value="MCL6270427.1"/>
    <property type="molecule type" value="Genomic_DNA"/>
</dbReference>
<dbReference type="CDD" id="cd13671">
    <property type="entry name" value="PBP2_TRAP_SBP_like_3"/>
    <property type="match status" value="1"/>
</dbReference>
<proteinExistence type="predicted"/>
<reference evidence="2 3" key="1">
    <citation type="submission" date="2022-05" db="EMBL/GenBank/DDBJ databases">
        <authorList>
            <person name="Park J.-S."/>
        </authorList>
    </citation>
    <scope>NUCLEOTIDE SEQUENCE [LARGE SCALE GENOMIC DNA]</scope>
    <source>
        <strain evidence="2 3">2012CJ34-2</strain>
    </source>
</reference>
<keyword evidence="1" id="KW-0732">Signal</keyword>
<dbReference type="NCBIfam" id="TIGR00787">
    <property type="entry name" value="dctP"/>
    <property type="match status" value="1"/>
</dbReference>
<dbReference type="SUPFAM" id="SSF53850">
    <property type="entry name" value="Periplasmic binding protein-like II"/>
    <property type="match status" value="1"/>
</dbReference>
<dbReference type="InterPro" id="IPR038404">
    <property type="entry name" value="TRAP_DctP_sf"/>
</dbReference>
<dbReference type="PIRSF" id="PIRSF006470">
    <property type="entry name" value="DctB"/>
    <property type="match status" value="1"/>
</dbReference>
<dbReference type="InterPro" id="IPR004682">
    <property type="entry name" value="TRAP_DctP"/>
</dbReference>
<gene>
    <name evidence="2" type="ORF">M3P05_10895</name>
</gene>
<dbReference type="NCBIfam" id="NF037995">
    <property type="entry name" value="TRAP_S1"/>
    <property type="match status" value="1"/>
</dbReference>
<protein>
    <submittedName>
        <fullName evidence="2">TRAP transporter substrate-binding protein</fullName>
    </submittedName>
</protein>
<evidence type="ECO:0000313" key="2">
    <source>
        <dbReference type="EMBL" id="MCL6270427.1"/>
    </source>
</evidence>
<sequence length="341" mass="38502">MQPDVLGMLRHIALQITTAMLCLLMAGVANSELSSQPKPKVLKLAHNLPLTHSVHLAFVYLADQLQDVSNGQLILRLYPSSQMGDAIDTLQMLQIGALDLSKGTSSDLEPFESAYSLFNLPFLFQDEVHFDAVLKGVVGQRIMNKTRDRGFFCIASYVAGYRSFYARKPVKTPDDLKGMKIRVQVSPISLKMIRLMGGAPTPMPFGEVYTALQQGVVDAAENNEASWVNTRHFEVTRFFSETRHLSQPDFLVISTRVWDQLNEQQRQWLQEAVARSESFQRKQWQELTSTSRNIATQSGAEIIPVDRRAFRDAVTPLYEQFQENKEHKELLELILAAKGNS</sequence>
<dbReference type="InterPro" id="IPR018389">
    <property type="entry name" value="DctP_fam"/>
</dbReference>
<dbReference type="Proteomes" id="UP001203338">
    <property type="component" value="Unassembled WGS sequence"/>
</dbReference>